<evidence type="ECO:0008006" key="3">
    <source>
        <dbReference type="Google" id="ProtNLM"/>
    </source>
</evidence>
<comment type="caution">
    <text evidence="1">The sequence shown here is derived from an EMBL/GenBank/DDBJ whole genome shotgun (WGS) entry which is preliminary data.</text>
</comment>
<evidence type="ECO:0000313" key="2">
    <source>
        <dbReference type="Proteomes" id="UP001597094"/>
    </source>
</evidence>
<sequence length="126" mass="14946">MKYCNLYIDFAPSWVTYDKLTNILGQTPNKHEKTKFETSDEPSTWWLQLVEDEGDSNADSINFFLDILEPNFDKLEMLDIKRENILIWLVYEYQYQCALSFIPNELERLGRNGITLNIDCHETKEI</sequence>
<dbReference type="EMBL" id="JBHTLD010000049">
    <property type="protein sequence ID" value="MFD1186069.1"/>
    <property type="molecule type" value="Genomic_DNA"/>
</dbReference>
<reference evidence="2" key="1">
    <citation type="journal article" date="2019" name="Int. J. Syst. Evol. Microbiol.">
        <title>The Global Catalogue of Microorganisms (GCM) 10K type strain sequencing project: providing services to taxonomists for standard genome sequencing and annotation.</title>
        <authorList>
            <consortium name="The Broad Institute Genomics Platform"/>
            <consortium name="The Broad Institute Genome Sequencing Center for Infectious Disease"/>
            <person name="Wu L."/>
            <person name="Ma J."/>
        </authorList>
    </citation>
    <scope>NUCLEOTIDE SEQUENCE [LARGE SCALE GENOMIC DNA]</scope>
    <source>
        <strain evidence="2">JCM 31319</strain>
    </source>
</reference>
<proteinExistence type="predicted"/>
<protein>
    <recommendedName>
        <fullName evidence="3">DUF4279 domain-containing protein</fullName>
    </recommendedName>
</protein>
<keyword evidence="2" id="KW-1185">Reference proteome</keyword>
<accession>A0ABW3SMH7</accession>
<dbReference type="Proteomes" id="UP001597094">
    <property type="component" value="Unassembled WGS sequence"/>
</dbReference>
<evidence type="ECO:0000313" key="1">
    <source>
        <dbReference type="EMBL" id="MFD1186069.1"/>
    </source>
</evidence>
<organism evidence="1 2">
    <name type="scientific">Pontibacter rugosus</name>
    <dbReference type="NCBI Taxonomy" id="1745966"/>
    <lineage>
        <taxon>Bacteria</taxon>
        <taxon>Pseudomonadati</taxon>
        <taxon>Bacteroidota</taxon>
        <taxon>Cytophagia</taxon>
        <taxon>Cytophagales</taxon>
        <taxon>Hymenobacteraceae</taxon>
        <taxon>Pontibacter</taxon>
    </lineage>
</organism>
<dbReference type="RefSeq" id="WP_377525089.1">
    <property type="nucleotide sequence ID" value="NZ_JBHTLD010000049.1"/>
</dbReference>
<name>A0ABW3SMH7_9BACT</name>
<gene>
    <name evidence="1" type="ORF">ACFQ2O_07630</name>
</gene>